<dbReference type="RefSeq" id="WP_123927637.1">
    <property type="nucleotide sequence ID" value="NZ_RKRE01000001.1"/>
</dbReference>
<proteinExistence type="predicted"/>
<dbReference type="AlphaFoldDB" id="A0A3N5AXQ1"/>
<dbReference type="PANTHER" id="PTHR38032">
    <property type="entry name" value="POLYMERASE-RELATED"/>
    <property type="match status" value="1"/>
</dbReference>
<gene>
    <name evidence="2" type="ORF">EDD75_0547</name>
</gene>
<dbReference type="InterPro" id="IPR046866">
    <property type="entry name" value="FapA_N"/>
</dbReference>
<keyword evidence="3" id="KW-1185">Reference proteome</keyword>
<organism evidence="2 3">
    <name type="scientific">Thermodesulfitimonas autotrophica</name>
    <dbReference type="NCBI Taxonomy" id="1894989"/>
    <lineage>
        <taxon>Bacteria</taxon>
        <taxon>Bacillati</taxon>
        <taxon>Bacillota</taxon>
        <taxon>Clostridia</taxon>
        <taxon>Thermoanaerobacterales</taxon>
        <taxon>Thermoanaerobacteraceae</taxon>
        <taxon>Thermodesulfitimonas</taxon>
    </lineage>
</organism>
<dbReference type="Pfam" id="PF20250">
    <property type="entry name" value="FapA_N"/>
    <property type="match status" value="1"/>
</dbReference>
<dbReference type="InterPro" id="IPR046865">
    <property type="entry name" value="FapA_b_solenoid"/>
</dbReference>
<sequence>MSESQLVEPGVAWVKDGKVFVRDPGENGPPALISPGQGIRLIVNGTEQQGLTPVYEKDKIEIIPETHEEPGRIAVLVAPTKFKAYLDVRLTKRTTYRLADTEPQQNLVLEAVPVTEELMPLDKEGLYRLLAENRVTHGILEAALASLYEKPTNGRLLIAEGKSPEPPVDEKVLITCCIDGEARPVILENGTADYRNLGRFPSVEAGAVLAVKQPGIPGKPGFRVDGEPVQPPPKTVELEAGPGATLSPDAKSVIATVSGRPVIRQAGNRYLCSVEPYLKIKGDVNLETGHIIFKGDVEIAGSVREAMRVEAAGKVFVGGEVAEATIVAEGDVIARSIIGSTVRAGGPKVYYEKVRQTVTEVAQLLTQALRNVEPALQHAAARGRKLTPPGALLMLIDSKYQRLPQAVKELVKLIETAPQFKVKVPPPWRETISSLSDLFLKFGLATEQNLENVLKALKELVLLQAEVTELASGAQAGITAQYVLNSDLEATGNVQVTGQGAFNSNIRAGGGVRVLGIFRGGEIEAQDNVFIGLAGSDIAVKTVIKVPSNKKIEIKKSYPGVVLYVGRQVAEITKPQREIHTGLDSEGRLEISAISWEPETQDKGKEPSA</sequence>
<evidence type="ECO:0000259" key="1">
    <source>
        <dbReference type="Pfam" id="PF20250"/>
    </source>
</evidence>
<comment type="caution">
    <text evidence="2">The sequence shown here is derived from an EMBL/GenBank/DDBJ whole genome shotgun (WGS) entry which is preliminary data.</text>
</comment>
<protein>
    <recommendedName>
        <fullName evidence="1">Flagellar Assembly Protein A N-terminal region domain-containing protein</fullName>
    </recommendedName>
</protein>
<dbReference type="InterPro" id="IPR005646">
    <property type="entry name" value="FapA"/>
</dbReference>
<dbReference type="Proteomes" id="UP000282654">
    <property type="component" value="Unassembled WGS sequence"/>
</dbReference>
<name>A0A3N5AXQ1_9THEO</name>
<feature type="domain" description="Flagellar Assembly Protein A N-terminal region" evidence="1">
    <location>
        <begin position="117"/>
        <end position="265"/>
    </location>
</feature>
<evidence type="ECO:0000313" key="3">
    <source>
        <dbReference type="Proteomes" id="UP000282654"/>
    </source>
</evidence>
<dbReference type="EMBL" id="RKRE01000001">
    <property type="protein sequence ID" value="RPF49727.1"/>
    <property type="molecule type" value="Genomic_DNA"/>
</dbReference>
<dbReference type="OrthoDB" id="1279at2"/>
<dbReference type="PANTHER" id="PTHR38032:SF1">
    <property type="entry name" value="RNA-BINDING PROTEIN KHPB N-TERMINAL DOMAIN-CONTAINING PROTEIN"/>
    <property type="match status" value="1"/>
</dbReference>
<evidence type="ECO:0000313" key="2">
    <source>
        <dbReference type="EMBL" id="RPF49727.1"/>
    </source>
</evidence>
<reference evidence="2 3" key="1">
    <citation type="submission" date="2018-11" db="EMBL/GenBank/DDBJ databases">
        <title>Genomic Encyclopedia of Type Strains, Phase IV (KMG-IV): sequencing the most valuable type-strain genomes for metagenomic binning, comparative biology and taxonomic classification.</title>
        <authorList>
            <person name="Goeker M."/>
        </authorList>
    </citation>
    <scope>NUCLEOTIDE SEQUENCE [LARGE SCALE GENOMIC DNA]</scope>
    <source>
        <strain evidence="2 3">DSM 102936</strain>
    </source>
</reference>
<dbReference type="Pfam" id="PF03961">
    <property type="entry name" value="FapA"/>
    <property type="match status" value="2"/>
</dbReference>
<accession>A0A3N5AXQ1</accession>